<accession>A0ABP9UC58</accession>
<reference evidence="1 2" key="1">
    <citation type="submission" date="2024-02" db="EMBL/GenBank/DDBJ databases">
        <title>Deinococcus caeni NBRC 101312.</title>
        <authorList>
            <person name="Ichikawa N."/>
            <person name="Katano-Makiyama Y."/>
            <person name="Hidaka K."/>
        </authorList>
    </citation>
    <scope>NUCLEOTIDE SEQUENCE [LARGE SCALE GENOMIC DNA]</scope>
    <source>
        <strain evidence="1 2">NBRC 101312</strain>
    </source>
</reference>
<evidence type="ECO:0000313" key="2">
    <source>
        <dbReference type="Proteomes" id="UP001423409"/>
    </source>
</evidence>
<sequence length="61" mass="6911">MRQAMSMREITRQASVSARTDLLTGLGNRRASLDDAEDHAAALQLADHRLYEQKRSRTPSR</sequence>
<comment type="caution">
    <text evidence="1">The sequence shown here is derived from an EMBL/GenBank/DDBJ whole genome shotgun (WGS) entry which is preliminary data.</text>
</comment>
<gene>
    <name evidence="1" type="ORF">Dcae01_01866</name>
</gene>
<name>A0ABP9UC58_9DEIO</name>
<organism evidence="1 2">
    <name type="scientific">Deinococcus caeni</name>
    <dbReference type="NCBI Taxonomy" id="569127"/>
    <lineage>
        <taxon>Bacteria</taxon>
        <taxon>Thermotogati</taxon>
        <taxon>Deinococcota</taxon>
        <taxon>Deinococci</taxon>
        <taxon>Deinococcales</taxon>
        <taxon>Deinococcaceae</taxon>
        <taxon>Deinococcus</taxon>
    </lineage>
</organism>
<evidence type="ECO:0000313" key="1">
    <source>
        <dbReference type="EMBL" id="GAA5440353.1"/>
    </source>
</evidence>
<evidence type="ECO:0008006" key="3">
    <source>
        <dbReference type="Google" id="ProtNLM"/>
    </source>
</evidence>
<proteinExistence type="predicted"/>
<dbReference type="EMBL" id="BAABQU010000020">
    <property type="protein sequence ID" value="GAA5440353.1"/>
    <property type="molecule type" value="Genomic_DNA"/>
</dbReference>
<dbReference type="Proteomes" id="UP001423409">
    <property type="component" value="Unassembled WGS sequence"/>
</dbReference>
<keyword evidence="2" id="KW-1185">Reference proteome</keyword>
<protein>
    <recommendedName>
        <fullName evidence="3">GGDEF domain-containing protein</fullName>
    </recommendedName>
</protein>